<sequence>MMAVSVFSVVYPPLSCRTSPPQGGRMGTRHLSALCQHSLAEASRRLTPSREPVSDRTCMADRQPHPLSPLVGEMPGRAEGGELALSHPQAGVTAKATPC</sequence>
<protein>
    <recommendedName>
        <fullName evidence="3">Propionyl-coenzyme A carboxylase alpha polypeptide</fullName>
    </recommendedName>
</protein>
<feature type="region of interest" description="Disordered" evidence="1">
    <location>
        <begin position="42"/>
        <end position="99"/>
    </location>
</feature>
<evidence type="ECO:0000256" key="1">
    <source>
        <dbReference type="SAM" id="MobiDB-lite"/>
    </source>
</evidence>
<evidence type="ECO:0008006" key="3">
    <source>
        <dbReference type="Google" id="ProtNLM"/>
    </source>
</evidence>
<proteinExistence type="predicted"/>
<dbReference type="AlphaFoldDB" id="A0A7C1T5J3"/>
<dbReference type="EMBL" id="DSKI01000906">
    <property type="protein sequence ID" value="HEB45466.1"/>
    <property type="molecule type" value="Genomic_DNA"/>
</dbReference>
<accession>A0A7C1T5J3</accession>
<evidence type="ECO:0000313" key="2">
    <source>
        <dbReference type="EMBL" id="HEB45466.1"/>
    </source>
</evidence>
<comment type="caution">
    <text evidence="2">The sequence shown here is derived from an EMBL/GenBank/DDBJ whole genome shotgun (WGS) entry which is preliminary data.</text>
</comment>
<reference evidence="2" key="1">
    <citation type="journal article" date="2020" name="mSystems">
        <title>Genome- and Community-Level Interaction Insights into Carbon Utilization and Element Cycling Functions of Hydrothermarchaeota in Hydrothermal Sediment.</title>
        <authorList>
            <person name="Zhou Z."/>
            <person name="Liu Y."/>
            <person name="Xu W."/>
            <person name="Pan J."/>
            <person name="Luo Z.H."/>
            <person name="Li M."/>
        </authorList>
    </citation>
    <scope>NUCLEOTIDE SEQUENCE [LARGE SCALE GENOMIC DNA]</scope>
    <source>
        <strain evidence="2">SpSt-243</strain>
    </source>
</reference>
<organism evidence="2">
    <name type="scientific">Agrobacterium albertimagni</name>
    <dbReference type="NCBI Taxonomy" id="147266"/>
    <lineage>
        <taxon>Bacteria</taxon>
        <taxon>Pseudomonadati</taxon>
        <taxon>Pseudomonadota</taxon>
        <taxon>Alphaproteobacteria</taxon>
        <taxon>Hyphomicrobiales</taxon>
        <taxon>Rhizobiaceae</taxon>
        <taxon>Rhizobium/Agrobacterium group</taxon>
        <taxon>Agrobacterium</taxon>
    </lineage>
</organism>
<name>A0A7C1T5J3_9HYPH</name>
<gene>
    <name evidence="2" type="ORF">ENP70_17655</name>
</gene>
<feature type="compositionally biased region" description="Basic and acidic residues" evidence="1">
    <location>
        <begin position="52"/>
        <end position="64"/>
    </location>
</feature>